<proteinExistence type="predicted"/>
<reference evidence="1" key="1">
    <citation type="submission" date="2020-11" db="EMBL/GenBank/DDBJ databases">
        <authorList>
            <person name="Davenport K.M."/>
            <person name="Bickhart D.M."/>
            <person name="Smith T.P.L."/>
            <person name="Murdoch B.M."/>
            <person name="Rosen B.D."/>
        </authorList>
    </citation>
    <scope>NUCLEOTIDE SEQUENCE [LARGE SCALE GENOMIC DNA]</scope>
    <source>
        <strain evidence="1">OAR_USU_Benz2616</strain>
    </source>
</reference>
<protein>
    <submittedName>
        <fullName evidence="1">Uncharacterized protein</fullName>
    </submittedName>
</protein>
<reference evidence="1" key="3">
    <citation type="submission" date="2025-09" db="UniProtKB">
        <authorList>
            <consortium name="Ensembl"/>
        </authorList>
    </citation>
    <scope>IDENTIFICATION</scope>
</reference>
<organism evidence="1">
    <name type="scientific">Ovis aries</name>
    <name type="common">Sheep</name>
    <dbReference type="NCBI Taxonomy" id="9940"/>
    <lineage>
        <taxon>Eukaryota</taxon>
        <taxon>Metazoa</taxon>
        <taxon>Chordata</taxon>
        <taxon>Craniata</taxon>
        <taxon>Vertebrata</taxon>
        <taxon>Euteleostomi</taxon>
        <taxon>Mammalia</taxon>
        <taxon>Eutheria</taxon>
        <taxon>Laurasiatheria</taxon>
        <taxon>Artiodactyla</taxon>
        <taxon>Ruminantia</taxon>
        <taxon>Pecora</taxon>
        <taxon>Bovidae</taxon>
        <taxon>Caprinae</taxon>
        <taxon>Ovis</taxon>
    </lineage>
</organism>
<gene>
    <name evidence="1" type="primary">LOC101111041</name>
</gene>
<evidence type="ECO:0000313" key="1">
    <source>
        <dbReference type="Ensembl" id="ENSOARP00020035556.1"/>
    </source>
</evidence>
<name>A0AC11CU68_SHEEP</name>
<reference evidence="1" key="2">
    <citation type="submission" date="2025-08" db="UniProtKB">
        <authorList>
            <consortium name="Ensembl"/>
        </authorList>
    </citation>
    <scope>IDENTIFICATION</scope>
</reference>
<dbReference type="Ensembl" id="ENSOART00020055410.1">
    <property type="protein sequence ID" value="ENSOARP00020035556.1"/>
    <property type="gene ID" value="ENSOARG00020036797.1"/>
</dbReference>
<sequence length="124" mass="13934">MHRLCLSAALLVLLVILVDGTTNDTNKSRDHGLEINHGRGPKKHSLKRIVSKIFDGVHKASSRPSICLDPAFPGPCHKQKVRYFYNAKTRRCEVFRYGGCRGNKNRFRTERGCKKICGEGIVSP</sequence>
<accession>A0AC11CU68</accession>